<dbReference type="InterPro" id="IPR001789">
    <property type="entry name" value="Sig_transdc_resp-reg_receiver"/>
</dbReference>
<dbReference type="SMART" id="SM00387">
    <property type="entry name" value="HATPase_c"/>
    <property type="match status" value="1"/>
</dbReference>
<dbReference type="PROSITE" id="PS50110">
    <property type="entry name" value="RESPONSE_REGULATORY"/>
    <property type="match status" value="1"/>
</dbReference>
<dbReference type="EC" id="2.7.13.3" evidence="3"/>
<dbReference type="PROSITE" id="PS50109">
    <property type="entry name" value="HIS_KIN"/>
    <property type="match status" value="1"/>
</dbReference>
<feature type="domain" description="Histidine kinase" evidence="9">
    <location>
        <begin position="240"/>
        <end position="479"/>
    </location>
</feature>
<evidence type="ECO:0000256" key="5">
    <source>
        <dbReference type="ARBA" id="ARBA00022679"/>
    </source>
</evidence>
<dbReference type="InterPro" id="IPR005467">
    <property type="entry name" value="His_kinase_dom"/>
</dbReference>
<dbReference type="CDD" id="cd16922">
    <property type="entry name" value="HATPase_EvgS-ArcB-TorS-like"/>
    <property type="match status" value="1"/>
</dbReference>
<dbReference type="PANTHER" id="PTHR43047">
    <property type="entry name" value="TWO-COMPONENT HISTIDINE PROTEIN KINASE"/>
    <property type="match status" value="1"/>
</dbReference>
<keyword evidence="6 12" id="KW-0418">Kinase</keyword>
<dbReference type="SMART" id="SM00388">
    <property type="entry name" value="HisKA"/>
    <property type="match status" value="1"/>
</dbReference>
<dbReference type="Pfam" id="PF02518">
    <property type="entry name" value="HATPase_c"/>
    <property type="match status" value="1"/>
</dbReference>
<feature type="modified residue" description="4-aspartylphosphate" evidence="7">
    <location>
        <position position="60"/>
    </location>
</feature>
<feature type="coiled-coil region" evidence="8">
    <location>
        <begin position="178"/>
        <end position="233"/>
    </location>
</feature>
<dbReference type="Pfam" id="PF00072">
    <property type="entry name" value="Response_reg"/>
    <property type="match status" value="1"/>
</dbReference>
<evidence type="ECO:0000313" key="13">
    <source>
        <dbReference type="Proteomes" id="UP001155901"/>
    </source>
</evidence>
<evidence type="ECO:0000313" key="14">
    <source>
        <dbReference type="Proteomes" id="UP001162889"/>
    </source>
</evidence>
<proteinExistence type="predicted"/>
<evidence type="ECO:0000256" key="8">
    <source>
        <dbReference type="SAM" id="Coils"/>
    </source>
</evidence>
<keyword evidence="14" id="KW-1185">Reference proteome</keyword>
<comment type="subcellular location">
    <subcellularLocation>
        <location evidence="2">Cell inner membrane</location>
        <topology evidence="2">Multi-pass membrane protein</topology>
    </subcellularLocation>
</comment>
<evidence type="ECO:0000313" key="12">
    <source>
        <dbReference type="EMBL" id="MCP2009514.1"/>
    </source>
</evidence>
<dbReference type="PANTHER" id="PTHR43047:SF63">
    <property type="entry name" value="HISTIDINE KINASE"/>
    <property type="match status" value="1"/>
</dbReference>
<dbReference type="RefSeq" id="WP_217941989.1">
    <property type="nucleotide sequence ID" value="NZ_JAHTGR010000004.1"/>
</dbReference>
<keyword evidence="5" id="KW-0808">Transferase</keyword>
<dbReference type="SMART" id="SM00448">
    <property type="entry name" value="REC"/>
    <property type="match status" value="1"/>
</dbReference>
<evidence type="ECO:0000256" key="3">
    <source>
        <dbReference type="ARBA" id="ARBA00012438"/>
    </source>
</evidence>
<dbReference type="EMBL" id="JAHTGR010000004">
    <property type="protein sequence ID" value="MBV6321238.1"/>
    <property type="molecule type" value="Genomic_DNA"/>
</dbReference>
<dbReference type="EMBL" id="JALJZU010000006">
    <property type="protein sequence ID" value="MCP2009514.1"/>
    <property type="molecule type" value="Genomic_DNA"/>
</dbReference>
<evidence type="ECO:0000256" key="6">
    <source>
        <dbReference type="ARBA" id="ARBA00022777"/>
    </source>
</evidence>
<evidence type="ECO:0000256" key="7">
    <source>
        <dbReference type="PROSITE-ProRule" id="PRU00169"/>
    </source>
</evidence>
<dbReference type="Proteomes" id="UP001162889">
    <property type="component" value="Unassembled WGS sequence"/>
</dbReference>
<dbReference type="FunFam" id="3.30.565.10:FF:000006">
    <property type="entry name" value="Sensor histidine kinase WalK"/>
    <property type="match status" value="1"/>
</dbReference>
<protein>
    <recommendedName>
        <fullName evidence="3">histidine kinase</fullName>
        <ecNumber evidence="3">2.7.13.3</ecNumber>
    </recommendedName>
</protein>
<sequence>MNTSVAPGGADILIVEDSRTQAEHLRHLLERQGYLVRTAANGKLALTAIAERLPELVLSDIVMPEMNGYQLCRAVKANPDWRAVPVVLITSLFDPEDIVRGLECGADNFIRKPYAPAYLLARLEQVLTNRRLRQQTDPEQGIVLYLNGREHTIHSERQQILDLLVATYEQAVQVNGELQSREQQVNDLNLQLRRHTAQLEHSNREVERKNAELEASNREIARQNLELGEANRMKSAFLANMSHELRTPLNAINGFSEVLRSGMAGKLTAQQEEFAGNILLSGKHLLAVINDVLDMSKIEAGMMELEQAPVDIAALLGECLVVVGERAQRQRIALQLEAALDAPLPADRRKLTQVVLNLLSNAVKFTPDGGSVTLRARRVGPARPAAMALVGGGAALRADPDGYLEISVSDSGIGIAADDLPRLFRQFVQLDSKLSRLYEGTGLGLVLVKQLVELHGGALAVRSTPGAGSEFILWLPCGGAQP</sequence>
<evidence type="ECO:0000259" key="10">
    <source>
        <dbReference type="PROSITE" id="PS50110"/>
    </source>
</evidence>
<dbReference type="Proteomes" id="UP001155901">
    <property type="component" value="Unassembled WGS sequence"/>
</dbReference>
<feature type="domain" description="Response regulatory" evidence="10">
    <location>
        <begin position="11"/>
        <end position="127"/>
    </location>
</feature>
<reference evidence="11" key="1">
    <citation type="submission" date="2021-07" db="EMBL/GenBank/DDBJ databases">
        <title>Characterization of violacein-producing bacteria and related species.</title>
        <authorList>
            <person name="Wilson H.S."/>
            <person name="De Leon M.E."/>
        </authorList>
    </citation>
    <scope>NUCLEOTIDE SEQUENCE</scope>
    <source>
        <strain evidence="11">HSC-15S17</strain>
    </source>
</reference>
<dbReference type="GO" id="GO:0000155">
    <property type="term" value="F:phosphorelay sensor kinase activity"/>
    <property type="evidence" value="ECO:0007669"/>
    <property type="project" value="InterPro"/>
</dbReference>
<dbReference type="AlphaFoldDB" id="A0AA41L1R8"/>
<organism evidence="11 13">
    <name type="scientific">Duganella violaceipulchra</name>
    <dbReference type="NCBI Taxonomy" id="2849652"/>
    <lineage>
        <taxon>Bacteria</taxon>
        <taxon>Pseudomonadati</taxon>
        <taxon>Pseudomonadota</taxon>
        <taxon>Betaproteobacteria</taxon>
        <taxon>Burkholderiales</taxon>
        <taxon>Oxalobacteraceae</taxon>
        <taxon>Telluria group</taxon>
        <taxon>Duganella</taxon>
    </lineage>
</organism>
<keyword evidence="8" id="KW-0175">Coiled coil</keyword>
<accession>A0AA41L1R8</accession>
<dbReference type="InterPro" id="IPR003661">
    <property type="entry name" value="HisK_dim/P_dom"/>
</dbReference>
<evidence type="ECO:0000256" key="1">
    <source>
        <dbReference type="ARBA" id="ARBA00000085"/>
    </source>
</evidence>
<comment type="catalytic activity">
    <reaction evidence="1">
        <text>ATP + protein L-histidine = ADP + protein N-phospho-L-histidine.</text>
        <dbReference type="EC" id="2.7.13.3"/>
    </reaction>
</comment>
<comment type="caution">
    <text evidence="11">The sequence shown here is derived from an EMBL/GenBank/DDBJ whole genome shotgun (WGS) entry which is preliminary data.</text>
</comment>
<dbReference type="GO" id="GO:0009927">
    <property type="term" value="F:histidine phosphotransfer kinase activity"/>
    <property type="evidence" value="ECO:0007669"/>
    <property type="project" value="TreeGrafter"/>
</dbReference>
<dbReference type="InterPro" id="IPR003594">
    <property type="entry name" value="HATPase_dom"/>
</dbReference>
<evidence type="ECO:0000256" key="2">
    <source>
        <dbReference type="ARBA" id="ARBA00004429"/>
    </source>
</evidence>
<dbReference type="CDD" id="cd00082">
    <property type="entry name" value="HisKA"/>
    <property type="match status" value="1"/>
</dbReference>
<keyword evidence="4 7" id="KW-0597">Phosphoprotein</keyword>
<gene>
    <name evidence="11" type="ORF">KVP70_09850</name>
    <name evidence="12" type="ORF">L1274_003243</name>
</gene>
<name>A0AA41L1R8_9BURK</name>
<dbReference type="GO" id="GO:0005886">
    <property type="term" value="C:plasma membrane"/>
    <property type="evidence" value="ECO:0007669"/>
    <property type="project" value="UniProtKB-SubCell"/>
</dbReference>
<evidence type="ECO:0000313" key="11">
    <source>
        <dbReference type="EMBL" id="MBV6321238.1"/>
    </source>
</evidence>
<evidence type="ECO:0000259" key="9">
    <source>
        <dbReference type="PROSITE" id="PS50109"/>
    </source>
</evidence>
<reference evidence="12" key="2">
    <citation type="submission" date="2022-03" db="EMBL/GenBank/DDBJ databases">
        <title>Genome Encyclopedia of Bacteria and Archaea VI: Functional Genomics of Type Strains.</title>
        <authorList>
            <person name="Whitman W."/>
        </authorList>
    </citation>
    <scope>NUCLEOTIDE SEQUENCE</scope>
    <source>
        <strain evidence="12">HSC-15S17</strain>
    </source>
</reference>
<evidence type="ECO:0000256" key="4">
    <source>
        <dbReference type="ARBA" id="ARBA00022553"/>
    </source>
</evidence>
<dbReference type="Pfam" id="PF00512">
    <property type="entry name" value="HisKA"/>
    <property type="match status" value="1"/>
</dbReference>